<evidence type="ECO:0000256" key="6">
    <source>
        <dbReference type="ARBA" id="ARBA00023180"/>
    </source>
</evidence>
<evidence type="ECO:0000256" key="4">
    <source>
        <dbReference type="ARBA" id="ARBA00022729"/>
    </source>
</evidence>
<comment type="subcellular location">
    <subcellularLocation>
        <location evidence="1 9">Secreted</location>
    </subcellularLocation>
</comment>
<dbReference type="FunFam" id="3.40.50.1820:FF:000203">
    <property type="entry name" value="Feruloyl esterase B"/>
    <property type="match status" value="1"/>
</dbReference>
<reference evidence="10 11" key="1">
    <citation type="journal article" date="2016" name="Genome Announc.">
        <title>Genome Sequence of Madurella mycetomatis mm55, Isolated from a Human Mycetoma Case in Sudan.</title>
        <authorList>
            <person name="Smit S."/>
            <person name="Derks M.F."/>
            <person name="Bervoets S."/>
            <person name="Fahal A."/>
            <person name="van Leeuwen W."/>
            <person name="van Belkum A."/>
            <person name="van de Sande W.W."/>
        </authorList>
    </citation>
    <scope>NUCLEOTIDE SEQUENCE [LARGE SCALE GENOMIC DNA]</scope>
    <source>
        <strain evidence="11">mm55</strain>
    </source>
</reference>
<evidence type="ECO:0000256" key="7">
    <source>
        <dbReference type="ARBA" id="ARBA00023277"/>
    </source>
</evidence>
<protein>
    <recommendedName>
        <fullName evidence="9">Carboxylic ester hydrolase</fullName>
        <ecNumber evidence="9">3.1.1.-</ecNumber>
    </recommendedName>
</protein>
<proteinExistence type="inferred from homology"/>
<sequence>MLVKSFLGFAATAATGLCASLQAVSNFGRNPSNIQMHIYVPDRLATNPPIIVALHPCGGTGPQWFAGTRLPSYADSNGFILIYPSTPHMSNCWDVQNPDSLTHNQGGDALGIVSMVNYTIDQYSADRERVYVMGFSSGGMMTNVMAGSYPDVFEAGAAYSGTPHACFAGAPSATPFSPNQTCAQGLQHTPEQWGNFVRNSYPGYNGRRPRMLISHGAADFLVRSQCAVEALKQWSNILGVSLSREVSGVPSAQFTQHIYGDGTQLQGFFGQGIGHAPTVNEDHMLRFFGLIN</sequence>
<dbReference type="EMBL" id="LCTW02000144">
    <property type="protein sequence ID" value="KXX77840.1"/>
    <property type="molecule type" value="Genomic_DNA"/>
</dbReference>
<comment type="similarity">
    <text evidence="9">Belongs to the carbohydrate esterase 1 (CE1) family.</text>
</comment>
<organism evidence="10 11">
    <name type="scientific">Madurella mycetomatis</name>
    <dbReference type="NCBI Taxonomy" id="100816"/>
    <lineage>
        <taxon>Eukaryota</taxon>
        <taxon>Fungi</taxon>
        <taxon>Dikarya</taxon>
        <taxon>Ascomycota</taxon>
        <taxon>Pezizomycotina</taxon>
        <taxon>Sordariomycetes</taxon>
        <taxon>Sordariomycetidae</taxon>
        <taxon>Sordariales</taxon>
        <taxon>Sordariales incertae sedis</taxon>
        <taxon>Madurella</taxon>
    </lineage>
</organism>
<evidence type="ECO:0000256" key="2">
    <source>
        <dbReference type="ARBA" id="ARBA00022487"/>
    </source>
</evidence>
<dbReference type="VEuPathDB" id="FungiDB:MMYC01_206981"/>
<dbReference type="PANTHER" id="PTHR43037:SF3">
    <property type="entry name" value="FERULOYL ESTERASE B"/>
    <property type="match status" value="1"/>
</dbReference>
<keyword evidence="4 9" id="KW-0732">Signal</keyword>
<dbReference type="OrthoDB" id="2425929at2759"/>
<accession>A0A175W3K6</accession>
<dbReference type="InterPro" id="IPR010126">
    <property type="entry name" value="Esterase_phb"/>
</dbReference>
<keyword evidence="7 9" id="KW-0119">Carbohydrate metabolism</keyword>
<dbReference type="STRING" id="100816.A0A175W3K6"/>
<keyword evidence="3 9" id="KW-0964">Secreted</keyword>
<evidence type="ECO:0000256" key="8">
    <source>
        <dbReference type="ARBA" id="ARBA00023326"/>
    </source>
</evidence>
<keyword evidence="6" id="KW-0325">Glycoprotein</keyword>
<keyword evidence="11" id="KW-1185">Reference proteome</keyword>
<dbReference type="Proteomes" id="UP000078237">
    <property type="component" value="Unassembled WGS sequence"/>
</dbReference>
<dbReference type="AlphaFoldDB" id="A0A175W3K6"/>
<name>A0A175W3K6_9PEZI</name>
<dbReference type="GO" id="GO:0052689">
    <property type="term" value="F:carboxylic ester hydrolase activity"/>
    <property type="evidence" value="ECO:0007669"/>
    <property type="project" value="UniProtKB-KW"/>
</dbReference>
<evidence type="ECO:0000313" key="10">
    <source>
        <dbReference type="EMBL" id="KXX77840.1"/>
    </source>
</evidence>
<dbReference type="SUPFAM" id="SSF53474">
    <property type="entry name" value="alpha/beta-Hydrolases"/>
    <property type="match status" value="2"/>
</dbReference>
<dbReference type="GO" id="GO:0045493">
    <property type="term" value="P:xylan catabolic process"/>
    <property type="evidence" value="ECO:0007669"/>
    <property type="project" value="UniProtKB-UniRule"/>
</dbReference>
<dbReference type="Gene3D" id="3.40.50.1820">
    <property type="entry name" value="alpha/beta hydrolase"/>
    <property type="match status" value="1"/>
</dbReference>
<feature type="signal peptide" evidence="9">
    <location>
        <begin position="1"/>
        <end position="18"/>
    </location>
</feature>
<comment type="caution">
    <text evidence="10">The sequence shown here is derived from an EMBL/GenBank/DDBJ whole genome shotgun (WGS) entry which is preliminary data.</text>
</comment>
<keyword evidence="5 9" id="KW-0378">Hydrolase</keyword>
<evidence type="ECO:0000256" key="5">
    <source>
        <dbReference type="ARBA" id="ARBA00022801"/>
    </source>
</evidence>
<dbReference type="InterPro" id="IPR050955">
    <property type="entry name" value="Plant_Biomass_Hydrol_Est"/>
</dbReference>
<comment type="function">
    <text evidence="9">Esterase involved in the hydrolysis of xylan, a major structural heterogeneous polysaccharide found in plant biomass representing the second most abundant polysaccharide in the biosphere, after cellulose.</text>
</comment>
<evidence type="ECO:0000256" key="3">
    <source>
        <dbReference type="ARBA" id="ARBA00022525"/>
    </source>
</evidence>
<feature type="chain" id="PRO_5029035187" description="Carboxylic ester hydrolase" evidence="9">
    <location>
        <begin position="19"/>
        <end position="292"/>
    </location>
</feature>
<evidence type="ECO:0000313" key="11">
    <source>
        <dbReference type="Proteomes" id="UP000078237"/>
    </source>
</evidence>
<keyword evidence="2 9" id="KW-0719">Serine esterase</keyword>
<dbReference type="PANTHER" id="PTHR43037">
    <property type="entry name" value="UNNAMED PRODUCT-RELATED"/>
    <property type="match status" value="1"/>
</dbReference>
<evidence type="ECO:0000256" key="9">
    <source>
        <dbReference type="RuleBase" id="RU367147"/>
    </source>
</evidence>
<dbReference type="EC" id="3.1.1.-" evidence="9"/>
<dbReference type="InterPro" id="IPR029058">
    <property type="entry name" value="AB_hydrolase_fold"/>
</dbReference>
<dbReference type="GO" id="GO:0005576">
    <property type="term" value="C:extracellular region"/>
    <property type="evidence" value="ECO:0007669"/>
    <property type="project" value="UniProtKB-SubCell"/>
</dbReference>
<gene>
    <name evidence="10" type="ORF">MMYC01_206981</name>
</gene>
<dbReference type="Pfam" id="PF10503">
    <property type="entry name" value="Esterase_PHB"/>
    <property type="match status" value="1"/>
</dbReference>
<evidence type="ECO:0000256" key="1">
    <source>
        <dbReference type="ARBA" id="ARBA00004613"/>
    </source>
</evidence>
<dbReference type="NCBIfam" id="TIGR01840">
    <property type="entry name" value="esterase_phb"/>
    <property type="match status" value="1"/>
</dbReference>
<keyword evidence="8 9" id="KW-0624">Polysaccharide degradation</keyword>